<evidence type="ECO:0000256" key="1">
    <source>
        <dbReference type="ARBA" id="ARBA00008535"/>
    </source>
</evidence>
<dbReference type="InterPro" id="IPR027417">
    <property type="entry name" value="P-loop_NTPase"/>
</dbReference>
<dbReference type="FunFam" id="3.40.50.300:FF:000366">
    <property type="entry name" value="GTPase, IMAP family member 2"/>
    <property type="match status" value="1"/>
</dbReference>
<dbReference type="SUPFAM" id="SSF52540">
    <property type="entry name" value="P-loop containing nucleoside triphosphate hydrolases"/>
    <property type="match status" value="1"/>
</dbReference>
<dbReference type="PANTHER" id="PTHR10903:SF144">
    <property type="entry name" value="GTPASE IMAP FAMILY MEMBER 6"/>
    <property type="match status" value="1"/>
</dbReference>
<dbReference type="InterPro" id="IPR045058">
    <property type="entry name" value="GIMA/IAN/Toc"/>
</dbReference>
<evidence type="ECO:0000259" key="4">
    <source>
        <dbReference type="PROSITE" id="PS51720"/>
    </source>
</evidence>
<dbReference type="Proteomes" id="UP000028990">
    <property type="component" value="Unassembled WGS sequence"/>
</dbReference>
<dbReference type="Pfam" id="PF04548">
    <property type="entry name" value="AIG1"/>
    <property type="match status" value="1"/>
</dbReference>
<reference evidence="5 6" key="1">
    <citation type="submission" date="2013-11" db="EMBL/GenBank/DDBJ databases">
        <title>The Damaraland mole rat (Fukomys damarensis) genome and evolution of African mole rats.</title>
        <authorList>
            <person name="Gladyshev V.N."/>
            <person name="Fang X."/>
        </authorList>
    </citation>
    <scope>NUCLEOTIDE SEQUENCE [LARGE SCALE GENOMIC DNA]</scope>
    <source>
        <tissue evidence="5">Liver</tissue>
    </source>
</reference>
<dbReference type="eggNOG" id="ENOG502R7PE">
    <property type="taxonomic scope" value="Eukaryota"/>
</dbReference>
<dbReference type="InterPro" id="IPR006703">
    <property type="entry name" value="G_AIG1"/>
</dbReference>
<proteinExistence type="inferred from homology"/>
<keyword evidence="6" id="KW-1185">Reference proteome</keyword>
<keyword evidence="2" id="KW-0547">Nucleotide-binding</keyword>
<name>A0A091DAX6_FUKDA</name>
<dbReference type="PANTHER" id="PTHR10903">
    <property type="entry name" value="GTPASE, IMAP FAMILY MEMBER-RELATED"/>
    <property type="match status" value="1"/>
</dbReference>
<protein>
    <submittedName>
        <fullName evidence="5">GTPase IMAP family member 6</fullName>
    </submittedName>
</protein>
<evidence type="ECO:0000313" key="5">
    <source>
        <dbReference type="EMBL" id="KFO27638.1"/>
    </source>
</evidence>
<evidence type="ECO:0000256" key="2">
    <source>
        <dbReference type="ARBA" id="ARBA00022741"/>
    </source>
</evidence>
<dbReference type="EMBL" id="KN122883">
    <property type="protein sequence ID" value="KFO27638.1"/>
    <property type="molecule type" value="Genomic_DNA"/>
</dbReference>
<accession>A0A091DAX6</accession>
<dbReference type="PROSITE" id="PS51720">
    <property type="entry name" value="G_AIG1"/>
    <property type="match status" value="1"/>
</dbReference>
<dbReference type="Gene3D" id="3.40.50.300">
    <property type="entry name" value="P-loop containing nucleotide triphosphate hydrolases"/>
    <property type="match status" value="1"/>
</dbReference>
<dbReference type="CDD" id="cd01852">
    <property type="entry name" value="AIG1"/>
    <property type="match status" value="1"/>
</dbReference>
<dbReference type="GO" id="GO:0005829">
    <property type="term" value="C:cytosol"/>
    <property type="evidence" value="ECO:0007669"/>
    <property type="project" value="TreeGrafter"/>
</dbReference>
<gene>
    <name evidence="5" type="ORF">H920_10986</name>
</gene>
<sequence length="261" mass="29679">MSYISEAFHWLCHSLSQEDMLAPNKETGNWQVCVAQRDKKCGCSSCQLACQLVSLTEKELTPRRLRLILVGKTGSGKSATGNTILGREVFESKLSAKPVTMAFQKGRREWDGKELEVIDTPDILSSQVQSEIAAKEICQVIAFSSPGPHAVLLVTQMGRFTEQDQQAVKRLQEIFGEGILAYTILVFTRKEDLADEPLDKYMRETDNQSLAKLDVLCERRHCGFNNRAKWVEKEAQLQDLMNKVEWIQWENEGHCYSNRAY</sequence>
<dbReference type="AlphaFoldDB" id="A0A091DAX6"/>
<keyword evidence="3" id="KW-0342">GTP-binding</keyword>
<dbReference type="GO" id="GO:0005525">
    <property type="term" value="F:GTP binding"/>
    <property type="evidence" value="ECO:0007669"/>
    <property type="project" value="UniProtKB-KW"/>
</dbReference>
<evidence type="ECO:0000313" key="6">
    <source>
        <dbReference type="Proteomes" id="UP000028990"/>
    </source>
</evidence>
<feature type="domain" description="AIG1-type G" evidence="4">
    <location>
        <begin position="62"/>
        <end position="261"/>
    </location>
</feature>
<comment type="similarity">
    <text evidence="1">Belongs to the TRAFAC class TrmE-Era-EngA-EngB-Septin-like GTPase superfamily. AIG1/Toc34/Toc159-like paraseptin GTPase family. IAN subfamily.</text>
</comment>
<organism evidence="5 6">
    <name type="scientific">Fukomys damarensis</name>
    <name type="common">Damaraland mole rat</name>
    <name type="synonym">Cryptomys damarensis</name>
    <dbReference type="NCBI Taxonomy" id="885580"/>
    <lineage>
        <taxon>Eukaryota</taxon>
        <taxon>Metazoa</taxon>
        <taxon>Chordata</taxon>
        <taxon>Craniata</taxon>
        <taxon>Vertebrata</taxon>
        <taxon>Euteleostomi</taxon>
        <taxon>Mammalia</taxon>
        <taxon>Eutheria</taxon>
        <taxon>Euarchontoglires</taxon>
        <taxon>Glires</taxon>
        <taxon>Rodentia</taxon>
        <taxon>Hystricomorpha</taxon>
        <taxon>Bathyergidae</taxon>
        <taxon>Fukomys</taxon>
    </lineage>
</organism>
<evidence type="ECO:0000256" key="3">
    <source>
        <dbReference type="ARBA" id="ARBA00023134"/>
    </source>
</evidence>